<evidence type="ECO:0000313" key="3">
    <source>
        <dbReference type="Proteomes" id="UP000588647"/>
    </source>
</evidence>
<keyword evidence="2" id="KW-0645">Protease</keyword>
<dbReference type="Pfam" id="PF03576">
    <property type="entry name" value="Peptidase_S58"/>
    <property type="match status" value="1"/>
</dbReference>
<dbReference type="EMBL" id="JACIEM010000001">
    <property type="protein sequence ID" value="MBB4001784.1"/>
    <property type="molecule type" value="Genomic_DNA"/>
</dbReference>
<evidence type="ECO:0000313" key="2">
    <source>
        <dbReference type="EMBL" id="MBB4001784.1"/>
    </source>
</evidence>
<dbReference type="InterPro" id="IPR016117">
    <property type="entry name" value="ArgJ-like_dom_sf"/>
</dbReference>
<dbReference type="Proteomes" id="UP000588647">
    <property type="component" value="Unassembled WGS sequence"/>
</dbReference>
<keyword evidence="3" id="KW-1185">Reference proteome</keyword>
<name>A0A7W6HAT0_9HYPH</name>
<reference evidence="2 3" key="1">
    <citation type="submission" date="2020-08" db="EMBL/GenBank/DDBJ databases">
        <title>Genomic Encyclopedia of Type Strains, Phase IV (KMG-IV): sequencing the most valuable type-strain genomes for metagenomic binning, comparative biology and taxonomic classification.</title>
        <authorList>
            <person name="Goeker M."/>
        </authorList>
    </citation>
    <scope>NUCLEOTIDE SEQUENCE [LARGE SCALE GENOMIC DNA]</scope>
    <source>
        <strain evidence="2 3">DSM 103570</strain>
    </source>
</reference>
<dbReference type="AlphaFoldDB" id="A0A7W6HAT0"/>
<gene>
    <name evidence="2" type="ORF">GGR03_000831</name>
</gene>
<dbReference type="PANTHER" id="PTHR36512">
    <property type="entry name" value="D-AMINOPEPTIDASE"/>
    <property type="match status" value="1"/>
</dbReference>
<keyword evidence="2" id="KW-0031">Aminopeptidase</keyword>
<dbReference type="SUPFAM" id="SSF56266">
    <property type="entry name" value="DmpA/ArgJ-like"/>
    <property type="match status" value="1"/>
</dbReference>
<comment type="caution">
    <text evidence="2">The sequence shown here is derived from an EMBL/GenBank/DDBJ whole genome shotgun (WGS) entry which is preliminary data.</text>
</comment>
<accession>A0A7W6HAT0</accession>
<dbReference type="RefSeq" id="WP_183206267.1">
    <property type="nucleotide sequence ID" value="NZ_JAAAMM010000001.1"/>
</dbReference>
<protein>
    <submittedName>
        <fullName evidence="2">L-aminopeptidase/D-esterase-like protein</fullName>
    </submittedName>
</protein>
<organism evidence="2 3">
    <name type="scientific">Aurantimonas endophytica</name>
    <dbReference type="NCBI Taxonomy" id="1522175"/>
    <lineage>
        <taxon>Bacteria</taxon>
        <taxon>Pseudomonadati</taxon>
        <taxon>Pseudomonadota</taxon>
        <taxon>Alphaproteobacteria</taxon>
        <taxon>Hyphomicrobiales</taxon>
        <taxon>Aurantimonadaceae</taxon>
        <taxon>Aurantimonas</taxon>
    </lineage>
</organism>
<dbReference type="PANTHER" id="PTHR36512:SF3">
    <property type="entry name" value="BLR5678 PROTEIN"/>
    <property type="match status" value="1"/>
</dbReference>
<evidence type="ECO:0000256" key="1">
    <source>
        <dbReference type="ARBA" id="ARBA00007068"/>
    </source>
</evidence>
<comment type="similarity">
    <text evidence="1">Belongs to the peptidase S58 family.</text>
</comment>
<dbReference type="Gene3D" id="3.60.70.12">
    <property type="entry name" value="L-amino peptidase D-ALA esterase/amidase"/>
    <property type="match status" value="1"/>
</dbReference>
<dbReference type="InterPro" id="IPR005321">
    <property type="entry name" value="Peptidase_S58_DmpA"/>
</dbReference>
<dbReference type="GO" id="GO:0004177">
    <property type="term" value="F:aminopeptidase activity"/>
    <property type="evidence" value="ECO:0007669"/>
    <property type="project" value="UniProtKB-KW"/>
</dbReference>
<sequence length="334" mass="33389">MAAWRAGPRNLLTDIAGIRVGHADDAALKSGTTAVVFDQPAVASVSILGGAPGTRETALLEPENTVQAIDALGLSGGSAFGLDSAAGVMAFLAEQGRGFEVAGAHVPIVPAAILFDLANGGDKTWGRFPPYRDLGYAAAAGAGADFVIGSVGAGAGCTTATVKGGLGSASTVLESGVTVAALVAVNAVGSPLVGSTRHFWAAPFEIDDEFGRLGQPAPWPLDGVEVRTKLDARPGGNTTIGIVATDAVLDKAGARRLAIAGQDGYARALWPAHTDLDGDLVFGVATGGSGAVLDRRQRAELGAAAAATMARAIARGVFAARAAAGDRLPAWSSL</sequence>
<keyword evidence="2" id="KW-0378">Hydrolase</keyword>
<proteinExistence type="inferred from homology"/>
<dbReference type="CDD" id="cd02252">
    <property type="entry name" value="nylC_like"/>
    <property type="match status" value="1"/>
</dbReference>